<organism evidence="3 4">
    <name type="scientific">Nocardioides flavescens</name>
    <dbReference type="NCBI Taxonomy" id="2691959"/>
    <lineage>
        <taxon>Bacteria</taxon>
        <taxon>Bacillati</taxon>
        <taxon>Actinomycetota</taxon>
        <taxon>Actinomycetes</taxon>
        <taxon>Propionibacteriales</taxon>
        <taxon>Nocardioidaceae</taxon>
        <taxon>Nocardioides</taxon>
    </lineage>
</organism>
<evidence type="ECO:0000256" key="2">
    <source>
        <dbReference type="SAM" id="Phobius"/>
    </source>
</evidence>
<name>A0A6L7F0N9_9ACTN</name>
<protein>
    <submittedName>
        <fullName evidence="3">Uncharacterized protein</fullName>
    </submittedName>
</protein>
<sequence>MTSADDQVPDEERSEPTARRPLHSGPRRQTPALLAVLGLFAAIAVVLVVLTVLRYAT</sequence>
<reference evidence="3 4" key="1">
    <citation type="submission" date="2019-12" db="EMBL/GenBank/DDBJ databases">
        <authorList>
            <person name="Kun Z."/>
        </authorList>
    </citation>
    <scope>NUCLEOTIDE SEQUENCE [LARGE SCALE GENOMIC DNA]</scope>
    <source>
        <strain evidence="3 4">YIM 123512</strain>
    </source>
</reference>
<gene>
    <name evidence="3" type="ORF">GRQ65_02435</name>
</gene>
<keyword evidence="2" id="KW-0472">Membrane</keyword>
<dbReference type="EMBL" id="WUEK01000001">
    <property type="protein sequence ID" value="MXG88404.1"/>
    <property type="molecule type" value="Genomic_DNA"/>
</dbReference>
<evidence type="ECO:0000256" key="1">
    <source>
        <dbReference type="SAM" id="MobiDB-lite"/>
    </source>
</evidence>
<feature type="transmembrane region" description="Helical" evidence="2">
    <location>
        <begin position="32"/>
        <end position="53"/>
    </location>
</feature>
<dbReference type="Proteomes" id="UP000473325">
    <property type="component" value="Unassembled WGS sequence"/>
</dbReference>
<keyword evidence="4" id="KW-1185">Reference proteome</keyword>
<keyword evidence="2" id="KW-0812">Transmembrane</keyword>
<proteinExistence type="predicted"/>
<dbReference type="AlphaFoldDB" id="A0A6L7F0N9"/>
<dbReference type="RefSeq" id="WP_160874747.1">
    <property type="nucleotide sequence ID" value="NZ_WUEK01000001.1"/>
</dbReference>
<comment type="caution">
    <text evidence="3">The sequence shown here is derived from an EMBL/GenBank/DDBJ whole genome shotgun (WGS) entry which is preliminary data.</text>
</comment>
<accession>A0A6L7F0N9</accession>
<evidence type="ECO:0000313" key="4">
    <source>
        <dbReference type="Proteomes" id="UP000473325"/>
    </source>
</evidence>
<feature type="region of interest" description="Disordered" evidence="1">
    <location>
        <begin position="1"/>
        <end position="26"/>
    </location>
</feature>
<evidence type="ECO:0000313" key="3">
    <source>
        <dbReference type="EMBL" id="MXG88404.1"/>
    </source>
</evidence>
<keyword evidence="2" id="KW-1133">Transmembrane helix</keyword>